<evidence type="ECO:0000313" key="3">
    <source>
        <dbReference type="Proteomes" id="UP000515312"/>
    </source>
</evidence>
<dbReference type="Proteomes" id="UP000515312">
    <property type="component" value="Chromosome"/>
</dbReference>
<keyword evidence="3" id="KW-1185">Reference proteome</keyword>
<evidence type="ECO:0000313" key="2">
    <source>
        <dbReference type="EMBL" id="QNI31870.1"/>
    </source>
</evidence>
<sequence length="146" mass="16468">MAADKSFKTKYEKGFVELPFDVKEHFGKARPPVRVTINGYTYRSTPCVYGGKYFIPVRMSNQHAAGITPNQIVSVTVAADTDVREVEPPPDLLAALKKNVTAKARWEKLSYTTKKEHALALTEAKKPETRERRLEKIMQDLSGKTK</sequence>
<dbReference type="SUPFAM" id="SSF141694">
    <property type="entry name" value="AF2212/PG0164-like"/>
    <property type="match status" value="1"/>
</dbReference>
<evidence type="ECO:0000256" key="1">
    <source>
        <dbReference type="SAM" id="MobiDB-lite"/>
    </source>
</evidence>
<dbReference type="Pfam" id="PF08922">
    <property type="entry name" value="DUF1905"/>
    <property type="match status" value="1"/>
</dbReference>
<feature type="compositionally biased region" description="Basic and acidic residues" evidence="1">
    <location>
        <begin position="120"/>
        <end position="138"/>
    </location>
</feature>
<accession>A0A7G8BH50</accession>
<dbReference type="InterPro" id="IPR037079">
    <property type="entry name" value="AF2212/PG0164-like_sf"/>
</dbReference>
<protein>
    <submittedName>
        <fullName evidence="2">DUF1905 domain-containing protein</fullName>
    </submittedName>
</protein>
<reference evidence="2 3" key="1">
    <citation type="submission" date="2020-08" db="EMBL/GenBank/DDBJ databases">
        <title>Edaphobacter telluris sp. nov. and Acidobacterium dinghuensis sp. nov., two acidobacteria isolated from forest soil.</title>
        <authorList>
            <person name="Fu J."/>
            <person name="Qiu L."/>
        </authorList>
    </citation>
    <scope>NUCLEOTIDE SEQUENCE [LARGE SCALE GENOMIC DNA]</scope>
    <source>
        <strain evidence="2">4Y35</strain>
    </source>
</reference>
<name>A0A7G8BH50_9BACT</name>
<dbReference type="EMBL" id="CP060394">
    <property type="protein sequence ID" value="QNI31870.1"/>
    <property type="molecule type" value="Genomic_DNA"/>
</dbReference>
<organism evidence="2 3">
    <name type="scientific">Alloacidobacterium dinghuense</name>
    <dbReference type="NCBI Taxonomy" id="2763107"/>
    <lineage>
        <taxon>Bacteria</taxon>
        <taxon>Pseudomonadati</taxon>
        <taxon>Acidobacteriota</taxon>
        <taxon>Terriglobia</taxon>
        <taxon>Terriglobales</taxon>
        <taxon>Acidobacteriaceae</taxon>
        <taxon>Alloacidobacterium</taxon>
    </lineage>
</organism>
<proteinExistence type="predicted"/>
<dbReference type="Pfam" id="PF13376">
    <property type="entry name" value="OmdA"/>
    <property type="match status" value="1"/>
</dbReference>
<gene>
    <name evidence="2" type="ORF">H7849_23025</name>
</gene>
<dbReference type="KEGG" id="adin:H7849_23025"/>
<dbReference type="RefSeq" id="WP_186742828.1">
    <property type="nucleotide sequence ID" value="NZ_CP060394.1"/>
</dbReference>
<dbReference type="AlphaFoldDB" id="A0A7G8BH50"/>
<feature type="region of interest" description="Disordered" evidence="1">
    <location>
        <begin position="120"/>
        <end position="146"/>
    </location>
</feature>
<dbReference type="Gene3D" id="2.40.30.100">
    <property type="entry name" value="AF2212/PG0164-like"/>
    <property type="match status" value="1"/>
</dbReference>
<dbReference type="InterPro" id="IPR015018">
    <property type="entry name" value="DUF1905"/>
</dbReference>